<evidence type="ECO:0000313" key="1">
    <source>
        <dbReference type="EMBL" id="KKM08254.1"/>
    </source>
</evidence>
<name>A0A0F9HAY8_9ZZZZ</name>
<proteinExistence type="predicted"/>
<accession>A0A0F9HAY8</accession>
<dbReference type="EMBL" id="LAZR01015591">
    <property type="protein sequence ID" value="KKM08254.1"/>
    <property type="molecule type" value="Genomic_DNA"/>
</dbReference>
<dbReference type="AlphaFoldDB" id="A0A0F9HAY8"/>
<protein>
    <submittedName>
        <fullName evidence="1">Uncharacterized protein</fullName>
    </submittedName>
</protein>
<reference evidence="1" key="1">
    <citation type="journal article" date="2015" name="Nature">
        <title>Complex archaea that bridge the gap between prokaryotes and eukaryotes.</title>
        <authorList>
            <person name="Spang A."/>
            <person name="Saw J.H."/>
            <person name="Jorgensen S.L."/>
            <person name="Zaremba-Niedzwiedzka K."/>
            <person name="Martijn J."/>
            <person name="Lind A.E."/>
            <person name="van Eijk R."/>
            <person name="Schleper C."/>
            <person name="Guy L."/>
            <person name="Ettema T.J."/>
        </authorList>
    </citation>
    <scope>NUCLEOTIDE SEQUENCE</scope>
</reference>
<gene>
    <name evidence="1" type="ORF">LCGC14_1725700</name>
</gene>
<comment type="caution">
    <text evidence="1">The sequence shown here is derived from an EMBL/GenBank/DDBJ whole genome shotgun (WGS) entry which is preliminary data.</text>
</comment>
<sequence length="61" mass="7274">MTPSTSRRMYTDDEAHQCKMEDRMIATWYEAWEHAVRLTELGYKVVITGWSGDYDIWLTID</sequence>
<organism evidence="1">
    <name type="scientific">marine sediment metagenome</name>
    <dbReference type="NCBI Taxonomy" id="412755"/>
    <lineage>
        <taxon>unclassified sequences</taxon>
        <taxon>metagenomes</taxon>
        <taxon>ecological metagenomes</taxon>
    </lineage>
</organism>